<dbReference type="Pfam" id="PF01486">
    <property type="entry name" value="K-box"/>
    <property type="match status" value="1"/>
</dbReference>
<evidence type="ECO:0000256" key="2">
    <source>
        <dbReference type="ARBA" id="ARBA00023015"/>
    </source>
</evidence>
<dbReference type="InterPro" id="IPR036879">
    <property type="entry name" value="TF_MADSbox_sf"/>
</dbReference>
<dbReference type="GO" id="GO:0005634">
    <property type="term" value="C:nucleus"/>
    <property type="evidence" value="ECO:0007669"/>
    <property type="project" value="UniProtKB-SubCell"/>
</dbReference>
<sequence length="208" mass="23763">MGRRKVEIKRIEDKSSRQVTFSKRRGGLIKKARDLSVLCDVEVGLVLFSSGGKLYEFCSGNSLTMILQRYRNLSETEERVSTDSGEAEMFESRFGSFQTSSELLQIVERQHLEEPNSDQLSVTDLVQLEKQIEDALIQLRSRKTQLMMQSIMALREKESELREEKKQLLEKITTMETDGTNTNKAVGLFTDLPNDSTNRHSHGLICLL</sequence>
<proteinExistence type="predicted"/>
<reference evidence="9 10" key="1">
    <citation type="submission" date="2017-07" db="EMBL/GenBank/DDBJ databases">
        <title>An improved, manually edited Actinidia chinensis var. chinensis (kiwifruit) genome highlights the challenges associated with draft genomes and gene prediction in plants.</title>
        <authorList>
            <person name="Pilkington S."/>
            <person name="Crowhurst R."/>
            <person name="Hilario E."/>
            <person name="Nardozza S."/>
            <person name="Fraser L."/>
            <person name="Peng Y."/>
            <person name="Gunaseelan K."/>
            <person name="Simpson R."/>
            <person name="Tahir J."/>
            <person name="Deroles S."/>
            <person name="Templeton K."/>
            <person name="Luo Z."/>
            <person name="Davy M."/>
            <person name="Cheng C."/>
            <person name="Mcneilage M."/>
            <person name="Scaglione D."/>
            <person name="Liu Y."/>
            <person name="Zhang Q."/>
            <person name="Datson P."/>
            <person name="De Silva N."/>
            <person name="Gardiner S."/>
            <person name="Bassett H."/>
            <person name="Chagne D."/>
            <person name="Mccallum J."/>
            <person name="Dzierzon H."/>
            <person name="Deng C."/>
            <person name="Wang Y.-Y."/>
            <person name="Barron N."/>
            <person name="Manako K."/>
            <person name="Bowen J."/>
            <person name="Foster T."/>
            <person name="Erridge Z."/>
            <person name="Tiffin H."/>
            <person name="Waite C."/>
            <person name="Davies K."/>
            <person name="Grierson E."/>
            <person name="Laing W."/>
            <person name="Kirk R."/>
            <person name="Chen X."/>
            <person name="Wood M."/>
            <person name="Montefiori M."/>
            <person name="Brummell D."/>
            <person name="Schwinn K."/>
            <person name="Catanach A."/>
            <person name="Fullerton C."/>
            <person name="Li D."/>
            <person name="Meiyalaghan S."/>
            <person name="Nieuwenhuizen N."/>
            <person name="Read N."/>
            <person name="Prakash R."/>
            <person name="Hunter D."/>
            <person name="Zhang H."/>
            <person name="Mckenzie M."/>
            <person name="Knabel M."/>
            <person name="Harris A."/>
            <person name="Allan A."/>
            <person name="Chen A."/>
            <person name="Janssen B."/>
            <person name="Plunkett B."/>
            <person name="Dwamena C."/>
            <person name="Voogd C."/>
            <person name="Leif D."/>
            <person name="Lafferty D."/>
            <person name="Souleyre E."/>
            <person name="Varkonyi-Gasic E."/>
            <person name="Gambi F."/>
            <person name="Hanley J."/>
            <person name="Yao J.-L."/>
            <person name="Cheung J."/>
            <person name="David K."/>
            <person name="Warren B."/>
            <person name="Marsh K."/>
            <person name="Snowden K."/>
            <person name="Lin-Wang K."/>
            <person name="Brian L."/>
            <person name="Martinez-Sanchez M."/>
            <person name="Wang M."/>
            <person name="Ileperuma N."/>
            <person name="Macnee N."/>
            <person name="Campin R."/>
            <person name="Mcatee P."/>
            <person name="Drummond R."/>
            <person name="Espley R."/>
            <person name="Ireland H."/>
            <person name="Wu R."/>
            <person name="Atkinson R."/>
            <person name="Karunairetnam S."/>
            <person name="Bulley S."/>
            <person name="Chunkath S."/>
            <person name="Hanley Z."/>
            <person name="Storey R."/>
            <person name="Thrimawithana A."/>
            <person name="Thomson S."/>
            <person name="David C."/>
            <person name="Testolin R."/>
        </authorList>
    </citation>
    <scope>NUCLEOTIDE SEQUENCE [LARGE SCALE GENOMIC DNA]</scope>
    <source>
        <strain evidence="10">cv. Red5</strain>
        <tissue evidence="9">Young leaf</tissue>
    </source>
</reference>
<evidence type="ECO:0000313" key="10">
    <source>
        <dbReference type="Proteomes" id="UP000241394"/>
    </source>
</evidence>
<dbReference type="SUPFAM" id="SSF55455">
    <property type="entry name" value="SRF-like"/>
    <property type="match status" value="1"/>
</dbReference>
<dbReference type="InterPro" id="IPR050142">
    <property type="entry name" value="MADS-box/MEF2_TF"/>
</dbReference>
<name>A0A2R6QRE7_ACTCC</name>
<evidence type="ECO:0000313" key="9">
    <source>
        <dbReference type="EMBL" id="PSS13690.1"/>
    </source>
</evidence>
<dbReference type="OMA" id="INHTEYT"/>
<dbReference type="InterPro" id="IPR033896">
    <property type="entry name" value="MEF2-like_N"/>
</dbReference>
<dbReference type="GO" id="GO:0000977">
    <property type="term" value="F:RNA polymerase II transcription regulatory region sequence-specific DNA binding"/>
    <property type="evidence" value="ECO:0007669"/>
    <property type="project" value="InterPro"/>
</dbReference>
<keyword evidence="2" id="KW-0805">Transcription regulation</keyword>
<dbReference type="GO" id="GO:0045944">
    <property type="term" value="P:positive regulation of transcription by RNA polymerase II"/>
    <property type="evidence" value="ECO:0007669"/>
    <property type="project" value="InterPro"/>
</dbReference>
<gene>
    <name evidence="9" type="ORF">CEY00_Acc14299</name>
</gene>
<keyword evidence="5" id="KW-0539">Nucleus</keyword>
<dbReference type="InterPro" id="IPR002100">
    <property type="entry name" value="TF_MADSbox"/>
</dbReference>
<evidence type="ECO:0000256" key="4">
    <source>
        <dbReference type="ARBA" id="ARBA00023163"/>
    </source>
</evidence>
<reference evidence="10" key="2">
    <citation type="journal article" date="2018" name="BMC Genomics">
        <title>A manually annotated Actinidia chinensis var. chinensis (kiwifruit) genome highlights the challenges associated with draft genomes and gene prediction in plants.</title>
        <authorList>
            <person name="Pilkington S.M."/>
            <person name="Crowhurst R."/>
            <person name="Hilario E."/>
            <person name="Nardozza S."/>
            <person name="Fraser L."/>
            <person name="Peng Y."/>
            <person name="Gunaseelan K."/>
            <person name="Simpson R."/>
            <person name="Tahir J."/>
            <person name="Deroles S.C."/>
            <person name="Templeton K."/>
            <person name="Luo Z."/>
            <person name="Davy M."/>
            <person name="Cheng C."/>
            <person name="McNeilage M."/>
            <person name="Scaglione D."/>
            <person name="Liu Y."/>
            <person name="Zhang Q."/>
            <person name="Datson P."/>
            <person name="De Silva N."/>
            <person name="Gardiner S.E."/>
            <person name="Bassett H."/>
            <person name="Chagne D."/>
            <person name="McCallum J."/>
            <person name="Dzierzon H."/>
            <person name="Deng C."/>
            <person name="Wang Y.Y."/>
            <person name="Barron L."/>
            <person name="Manako K."/>
            <person name="Bowen J."/>
            <person name="Foster T.M."/>
            <person name="Erridge Z.A."/>
            <person name="Tiffin H."/>
            <person name="Waite C.N."/>
            <person name="Davies K.M."/>
            <person name="Grierson E.P."/>
            <person name="Laing W.A."/>
            <person name="Kirk R."/>
            <person name="Chen X."/>
            <person name="Wood M."/>
            <person name="Montefiori M."/>
            <person name="Brummell D.A."/>
            <person name="Schwinn K.E."/>
            <person name="Catanach A."/>
            <person name="Fullerton C."/>
            <person name="Li D."/>
            <person name="Meiyalaghan S."/>
            <person name="Nieuwenhuizen N."/>
            <person name="Read N."/>
            <person name="Prakash R."/>
            <person name="Hunter D."/>
            <person name="Zhang H."/>
            <person name="McKenzie M."/>
            <person name="Knabel M."/>
            <person name="Harris A."/>
            <person name="Allan A.C."/>
            <person name="Gleave A."/>
            <person name="Chen A."/>
            <person name="Janssen B.J."/>
            <person name="Plunkett B."/>
            <person name="Ampomah-Dwamena C."/>
            <person name="Voogd C."/>
            <person name="Leif D."/>
            <person name="Lafferty D."/>
            <person name="Souleyre E.J.F."/>
            <person name="Varkonyi-Gasic E."/>
            <person name="Gambi F."/>
            <person name="Hanley J."/>
            <person name="Yao J.L."/>
            <person name="Cheung J."/>
            <person name="David K.M."/>
            <person name="Warren B."/>
            <person name="Marsh K."/>
            <person name="Snowden K.C."/>
            <person name="Lin-Wang K."/>
            <person name="Brian L."/>
            <person name="Martinez-Sanchez M."/>
            <person name="Wang M."/>
            <person name="Ileperuma N."/>
            <person name="Macnee N."/>
            <person name="Campin R."/>
            <person name="McAtee P."/>
            <person name="Drummond R.S.M."/>
            <person name="Espley R.V."/>
            <person name="Ireland H.S."/>
            <person name="Wu R."/>
            <person name="Atkinson R.G."/>
            <person name="Karunairetnam S."/>
            <person name="Bulley S."/>
            <person name="Chunkath S."/>
            <person name="Hanley Z."/>
            <person name="Storey R."/>
            <person name="Thrimawithana A.H."/>
            <person name="Thomson S."/>
            <person name="David C."/>
            <person name="Testolin R."/>
            <person name="Huang H."/>
            <person name="Hellens R.P."/>
            <person name="Schaffer R.J."/>
        </authorList>
    </citation>
    <scope>NUCLEOTIDE SEQUENCE [LARGE SCALE GENOMIC DNA]</scope>
    <source>
        <strain evidence="10">cv. Red5</strain>
    </source>
</reference>
<comment type="caution">
    <text evidence="9">The sequence shown here is derived from an EMBL/GenBank/DDBJ whole genome shotgun (WGS) entry which is preliminary data.</text>
</comment>
<accession>A0A2R6QRE7</accession>
<dbReference type="Gene3D" id="3.40.1810.10">
    <property type="entry name" value="Transcription factor, MADS-box"/>
    <property type="match status" value="1"/>
</dbReference>
<dbReference type="PROSITE" id="PS50066">
    <property type="entry name" value="MADS_BOX_2"/>
    <property type="match status" value="1"/>
</dbReference>
<evidence type="ECO:0000256" key="6">
    <source>
        <dbReference type="SAM" id="Coils"/>
    </source>
</evidence>
<keyword evidence="6" id="KW-0175">Coiled coil</keyword>
<feature type="domain" description="K-box" evidence="8">
    <location>
        <begin position="87"/>
        <end position="178"/>
    </location>
</feature>
<dbReference type="Pfam" id="PF00319">
    <property type="entry name" value="SRF-TF"/>
    <property type="match status" value="1"/>
</dbReference>
<organism evidence="9 10">
    <name type="scientific">Actinidia chinensis var. chinensis</name>
    <name type="common">Chinese soft-hair kiwi</name>
    <dbReference type="NCBI Taxonomy" id="1590841"/>
    <lineage>
        <taxon>Eukaryota</taxon>
        <taxon>Viridiplantae</taxon>
        <taxon>Streptophyta</taxon>
        <taxon>Embryophyta</taxon>
        <taxon>Tracheophyta</taxon>
        <taxon>Spermatophyta</taxon>
        <taxon>Magnoliopsida</taxon>
        <taxon>eudicotyledons</taxon>
        <taxon>Gunneridae</taxon>
        <taxon>Pentapetalae</taxon>
        <taxon>asterids</taxon>
        <taxon>Ericales</taxon>
        <taxon>Actinidiaceae</taxon>
        <taxon>Actinidia</taxon>
    </lineage>
</organism>
<dbReference type="SMART" id="SM00432">
    <property type="entry name" value="MADS"/>
    <property type="match status" value="1"/>
</dbReference>
<dbReference type="PANTHER" id="PTHR48019">
    <property type="entry name" value="SERUM RESPONSE FACTOR HOMOLOG"/>
    <property type="match status" value="1"/>
</dbReference>
<keyword evidence="3" id="KW-0238">DNA-binding</keyword>
<dbReference type="CDD" id="cd00265">
    <property type="entry name" value="MADS_MEF2_like"/>
    <property type="match status" value="1"/>
</dbReference>
<dbReference type="PRINTS" id="PR00404">
    <property type="entry name" value="MADSDOMAIN"/>
</dbReference>
<dbReference type="GO" id="GO:0046983">
    <property type="term" value="F:protein dimerization activity"/>
    <property type="evidence" value="ECO:0007669"/>
    <property type="project" value="InterPro"/>
</dbReference>
<dbReference type="Proteomes" id="UP000241394">
    <property type="component" value="Chromosome LG13"/>
</dbReference>
<evidence type="ECO:0000256" key="1">
    <source>
        <dbReference type="ARBA" id="ARBA00004123"/>
    </source>
</evidence>
<dbReference type="PROSITE" id="PS51297">
    <property type="entry name" value="K_BOX"/>
    <property type="match status" value="1"/>
</dbReference>
<dbReference type="GO" id="GO:0003700">
    <property type="term" value="F:DNA-binding transcription factor activity"/>
    <property type="evidence" value="ECO:0007669"/>
    <property type="project" value="InterPro"/>
</dbReference>
<dbReference type="AlphaFoldDB" id="A0A2R6QRE7"/>
<evidence type="ECO:0000259" key="8">
    <source>
        <dbReference type="PROSITE" id="PS51297"/>
    </source>
</evidence>
<keyword evidence="10" id="KW-1185">Reference proteome</keyword>
<dbReference type="FunCoup" id="A0A2R6QRE7">
    <property type="interactions" value="275"/>
</dbReference>
<dbReference type="EMBL" id="NKQK01000013">
    <property type="protein sequence ID" value="PSS13690.1"/>
    <property type="molecule type" value="Genomic_DNA"/>
</dbReference>
<comment type="subcellular location">
    <subcellularLocation>
        <location evidence="1">Nucleus</location>
    </subcellularLocation>
</comment>
<feature type="coiled-coil region" evidence="6">
    <location>
        <begin position="125"/>
        <end position="178"/>
    </location>
</feature>
<dbReference type="STRING" id="1590841.A0A2R6QRE7"/>
<evidence type="ECO:0000256" key="5">
    <source>
        <dbReference type="ARBA" id="ARBA00023242"/>
    </source>
</evidence>
<dbReference type="OrthoDB" id="1898716at2759"/>
<protein>
    <submittedName>
        <fullName evidence="9">Agamous-like MADS-box protein</fullName>
    </submittedName>
</protein>
<feature type="domain" description="MADS-box" evidence="7">
    <location>
        <begin position="1"/>
        <end position="61"/>
    </location>
</feature>
<evidence type="ECO:0000256" key="3">
    <source>
        <dbReference type="ARBA" id="ARBA00023125"/>
    </source>
</evidence>
<keyword evidence="4" id="KW-0804">Transcription</keyword>
<dbReference type="InParanoid" id="A0A2R6QRE7"/>
<dbReference type="InterPro" id="IPR002487">
    <property type="entry name" value="TF_Kbox"/>
</dbReference>
<evidence type="ECO:0000259" key="7">
    <source>
        <dbReference type="PROSITE" id="PS50066"/>
    </source>
</evidence>
<dbReference type="Gramene" id="PSS13690">
    <property type="protein sequence ID" value="PSS13690"/>
    <property type="gene ID" value="CEY00_Acc14299"/>
</dbReference>